<keyword evidence="3 6" id="KW-0698">rRNA processing</keyword>
<proteinExistence type="inferred from homology"/>
<feature type="compositionally biased region" description="Basic and acidic residues" evidence="7">
    <location>
        <begin position="173"/>
        <end position="184"/>
    </location>
</feature>
<evidence type="ECO:0000256" key="6">
    <source>
        <dbReference type="RuleBase" id="RU368003"/>
    </source>
</evidence>
<dbReference type="InterPro" id="IPR011082">
    <property type="entry name" value="Exosome-assoc_fac/DNA_repair"/>
</dbReference>
<evidence type="ECO:0000313" key="8">
    <source>
        <dbReference type="EMBL" id="PLB52372.1"/>
    </source>
</evidence>
<comment type="caution">
    <text evidence="8">The sequence shown here is derived from an EMBL/GenBank/DDBJ whole genome shotgun (WGS) entry which is preliminary data.</text>
</comment>
<evidence type="ECO:0000256" key="2">
    <source>
        <dbReference type="ARBA" id="ARBA00009154"/>
    </source>
</evidence>
<dbReference type="GO" id="GO:0003723">
    <property type="term" value="F:RNA binding"/>
    <property type="evidence" value="ECO:0007669"/>
    <property type="project" value="UniProtKB-UniRule"/>
</dbReference>
<dbReference type="AlphaFoldDB" id="A0A2I2GHL5"/>
<dbReference type="InterPro" id="IPR007146">
    <property type="entry name" value="Sas10/Utp3/C1D"/>
</dbReference>
<keyword evidence="4 6" id="KW-0694">RNA-binding</keyword>
<evidence type="ECO:0000313" key="9">
    <source>
        <dbReference type="Proteomes" id="UP000234275"/>
    </source>
</evidence>
<feature type="compositionally biased region" description="Basic residues" evidence="7">
    <location>
        <begin position="233"/>
        <end position="243"/>
    </location>
</feature>
<comment type="function">
    <text evidence="6">Required for exosome-dependent processing of pre-rRNA and small nucleolar RNA (snRNA) precursors. Involved in processing of 35S pre-rRNA at the A0, A1 and A2 sites.</text>
</comment>
<reference evidence="8 9" key="1">
    <citation type="submission" date="2016-12" db="EMBL/GenBank/DDBJ databases">
        <title>The genomes of Aspergillus section Nigri reveals drivers in fungal speciation.</title>
        <authorList>
            <consortium name="DOE Joint Genome Institute"/>
            <person name="Vesth T.C."/>
            <person name="Nybo J."/>
            <person name="Theobald S."/>
            <person name="Brandl J."/>
            <person name="Frisvad J.C."/>
            <person name="Nielsen K.F."/>
            <person name="Lyhne E.K."/>
            <person name="Kogle M.E."/>
            <person name="Kuo A."/>
            <person name="Riley R."/>
            <person name="Clum A."/>
            <person name="Nolan M."/>
            <person name="Lipzen A."/>
            <person name="Salamov A."/>
            <person name="Henrissat B."/>
            <person name="Wiebenga A."/>
            <person name="De Vries R.P."/>
            <person name="Grigoriev I.V."/>
            <person name="Mortensen U.H."/>
            <person name="Andersen M.R."/>
            <person name="Baker S.E."/>
        </authorList>
    </citation>
    <scope>NUCLEOTIDE SEQUENCE [LARGE SCALE GENOMIC DNA]</scope>
    <source>
        <strain evidence="8 9">IBT 23096</strain>
    </source>
</reference>
<dbReference type="PANTHER" id="PTHR15341:SF3">
    <property type="entry name" value="NUCLEAR NUCLEIC ACID-BINDING PROTEIN C1D"/>
    <property type="match status" value="1"/>
</dbReference>
<gene>
    <name evidence="8" type="ORF">P170DRAFT_434142</name>
</gene>
<dbReference type="GeneID" id="36556353"/>
<evidence type="ECO:0000256" key="1">
    <source>
        <dbReference type="ARBA" id="ARBA00004123"/>
    </source>
</evidence>
<keyword evidence="5 6" id="KW-0539">Nucleus</keyword>
<sequence>MDPTDLLPLVDQLDDDVDVLEEALAPLLNSAVTETSKKLPVMDKAKYHVMVTYALESLIFSYLRLHGVNAKDHPVFRELTRVKQYFAKIKALETEPEQRTMTLDKEAAGRFIKHGLAGNDKYDMERKEREAKEKARAQFKASLLAKKQGDAPQQSSENPTNGSESESESGSDDEMKIDEPKAETTAKQSKNTAKAAKPEQKKKNKQGKDKGEKKSKSKNKRSKEGRTEDKKERRNKKKEVRKD</sequence>
<dbReference type="RefSeq" id="XP_024707674.1">
    <property type="nucleotide sequence ID" value="XM_024848654.1"/>
</dbReference>
<dbReference type="VEuPathDB" id="FungiDB:P170DRAFT_434142"/>
<dbReference type="Pfam" id="PF04000">
    <property type="entry name" value="Sas10_Utp3"/>
    <property type="match status" value="1"/>
</dbReference>
<feature type="compositionally biased region" description="Low complexity" evidence="7">
    <location>
        <begin position="155"/>
        <end position="164"/>
    </location>
</feature>
<protein>
    <recommendedName>
        <fullName evidence="6">Exosome complex protein</fullName>
    </recommendedName>
</protein>
<comment type="subcellular location">
    <subcellularLocation>
        <location evidence="1 6">Nucleus</location>
    </subcellularLocation>
</comment>
<keyword evidence="9" id="KW-1185">Reference proteome</keyword>
<dbReference type="EMBL" id="MSFO01000002">
    <property type="protein sequence ID" value="PLB52372.1"/>
    <property type="molecule type" value="Genomic_DNA"/>
</dbReference>
<feature type="region of interest" description="Disordered" evidence="7">
    <location>
        <begin position="143"/>
        <end position="243"/>
    </location>
</feature>
<name>A0A2I2GHL5_9EURO</name>
<dbReference type="GO" id="GO:0000460">
    <property type="term" value="P:maturation of 5.8S rRNA"/>
    <property type="evidence" value="ECO:0007669"/>
    <property type="project" value="TreeGrafter"/>
</dbReference>
<organism evidence="8 9">
    <name type="scientific">Aspergillus steynii IBT 23096</name>
    <dbReference type="NCBI Taxonomy" id="1392250"/>
    <lineage>
        <taxon>Eukaryota</taxon>
        <taxon>Fungi</taxon>
        <taxon>Dikarya</taxon>
        <taxon>Ascomycota</taxon>
        <taxon>Pezizomycotina</taxon>
        <taxon>Eurotiomycetes</taxon>
        <taxon>Eurotiomycetidae</taxon>
        <taxon>Eurotiales</taxon>
        <taxon>Aspergillaceae</taxon>
        <taxon>Aspergillus</taxon>
        <taxon>Aspergillus subgen. Circumdati</taxon>
    </lineage>
</organism>
<dbReference type="GO" id="GO:0010468">
    <property type="term" value="P:regulation of gene expression"/>
    <property type="evidence" value="ECO:0007669"/>
    <property type="project" value="TreeGrafter"/>
</dbReference>
<feature type="compositionally biased region" description="Basic and acidic residues" evidence="7">
    <location>
        <begin position="196"/>
        <end position="214"/>
    </location>
</feature>
<evidence type="ECO:0000256" key="7">
    <source>
        <dbReference type="SAM" id="MobiDB-lite"/>
    </source>
</evidence>
<accession>A0A2I2GHL5</accession>
<dbReference type="OrthoDB" id="1421013at2759"/>
<dbReference type="STRING" id="1392250.A0A2I2GHL5"/>
<feature type="compositionally biased region" description="Basic and acidic residues" evidence="7">
    <location>
        <begin position="222"/>
        <end position="232"/>
    </location>
</feature>
<dbReference type="GO" id="GO:0003677">
    <property type="term" value="F:DNA binding"/>
    <property type="evidence" value="ECO:0007669"/>
    <property type="project" value="TreeGrafter"/>
</dbReference>
<dbReference type="PANTHER" id="PTHR15341">
    <property type="entry name" value="SUN-COR STEROID HORMONE RECEPTOR CO-REPRESSOR"/>
    <property type="match status" value="1"/>
</dbReference>
<evidence type="ECO:0000256" key="5">
    <source>
        <dbReference type="ARBA" id="ARBA00023242"/>
    </source>
</evidence>
<evidence type="ECO:0000256" key="3">
    <source>
        <dbReference type="ARBA" id="ARBA00022552"/>
    </source>
</evidence>
<comment type="similarity">
    <text evidence="2 6">Belongs to the C1D family.</text>
</comment>
<dbReference type="GO" id="GO:0000178">
    <property type="term" value="C:exosome (RNase complex)"/>
    <property type="evidence" value="ECO:0007669"/>
    <property type="project" value="TreeGrafter"/>
</dbReference>
<dbReference type="Proteomes" id="UP000234275">
    <property type="component" value="Unassembled WGS sequence"/>
</dbReference>
<dbReference type="GO" id="GO:0005730">
    <property type="term" value="C:nucleolus"/>
    <property type="evidence" value="ECO:0007669"/>
    <property type="project" value="TreeGrafter"/>
</dbReference>
<evidence type="ECO:0000256" key="4">
    <source>
        <dbReference type="ARBA" id="ARBA00022884"/>
    </source>
</evidence>